<evidence type="ECO:0000313" key="2">
    <source>
        <dbReference type="Proteomes" id="UP000054785"/>
    </source>
</evidence>
<dbReference type="PATRIC" id="fig|45065.4.peg.1233"/>
<proteinExistence type="predicted"/>
<keyword evidence="2" id="KW-1185">Reference proteome</keyword>
<gene>
    <name evidence="1" type="ORF">Lgee_1148</name>
</gene>
<reference evidence="1 2" key="1">
    <citation type="submission" date="2015-11" db="EMBL/GenBank/DDBJ databases">
        <title>Genomic analysis of 38 Legionella species identifies large and diverse effector repertoires.</title>
        <authorList>
            <person name="Burstein D."/>
            <person name="Amaro F."/>
            <person name="Zusman T."/>
            <person name="Lifshitz Z."/>
            <person name="Cohen O."/>
            <person name="Gilbert J.A."/>
            <person name="Pupko T."/>
            <person name="Shuman H.A."/>
            <person name="Segal G."/>
        </authorList>
    </citation>
    <scope>NUCLEOTIDE SEQUENCE [LARGE SCALE GENOMIC DNA]</scope>
    <source>
        <strain evidence="1 2">ATCC 49504</strain>
    </source>
</reference>
<dbReference type="RefSeq" id="WP_028387383.1">
    <property type="nucleotide sequence ID" value="NZ_UGNZ01000001.1"/>
</dbReference>
<organism evidence="1 2">
    <name type="scientific">Legionella geestiana</name>
    <dbReference type="NCBI Taxonomy" id="45065"/>
    <lineage>
        <taxon>Bacteria</taxon>
        <taxon>Pseudomonadati</taxon>
        <taxon>Pseudomonadota</taxon>
        <taxon>Gammaproteobacteria</taxon>
        <taxon>Legionellales</taxon>
        <taxon>Legionellaceae</taxon>
        <taxon>Legionella</taxon>
    </lineage>
</organism>
<accession>A0A0W0TWB2</accession>
<protein>
    <submittedName>
        <fullName evidence="1">Uncharacterized protein</fullName>
    </submittedName>
</protein>
<dbReference type="EMBL" id="LNYC01000044">
    <property type="protein sequence ID" value="KTC99656.1"/>
    <property type="molecule type" value="Genomic_DNA"/>
</dbReference>
<comment type="caution">
    <text evidence="1">The sequence shown here is derived from an EMBL/GenBank/DDBJ whole genome shotgun (WGS) entry which is preliminary data.</text>
</comment>
<evidence type="ECO:0000313" key="1">
    <source>
        <dbReference type="EMBL" id="KTC99656.1"/>
    </source>
</evidence>
<dbReference type="Proteomes" id="UP000054785">
    <property type="component" value="Unassembled WGS sequence"/>
</dbReference>
<dbReference type="OrthoDB" id="5653025at2"/>
<name>A0A0W0TWB2_9GAMM</name>
<sequence length="318" mass="36009">MGKNAQDMSRKKDLVRKLEPLTDGHFSLSTEMRAIFSDWDGADADERNRRYLFLRSTRFNQTETSQSENQLTEVRRTIGKESISVTPRALEIFKKNPDKSMAEAVETEPLKKALDATVELPEEARNIDALFLKLCSEHLNSTCSKGSYKYSQMESTHLQLKTPEEREAFYNKIWQGVDVERYHDVARGFYASLSRLDEKIKTSKPVARGALETLRNQLSENIEHYVNGTINTQTFYEQSHQAIRAARPTLETHRGCAGILSDLTRALSNFAALFGFRTDSVKKLDALKDELEKVKGVIGATDARIVDSSDHSGPTRRG</sequence>
<dbReference type="AlphaFoldDB" id="A0A0W0TWB2"/>